<dbReference type="PANTHER" id="PTHR36836:SF1">
    <property type="entry name" value="COLANIC ACID BIOSYNTHESIS PROTEIN WCAK"/>
    <property type="match status" value="1"/>
</dbReference>
<dbReference type="PANTHER" id="PTHR36836">
    <property type="entry name" value="COLANIC ACID BIOSYNTHESIS PROTEIN WCAK"/>
    <property type="match status" value="1"/>
</dbReference>
<accession>A0A7R6PGJ9</accession>
<protein>
    <recommendedName>
        <fullName evidence="1">Polysaccharide pyruvyl transferase domain-containing protein</fullName>
    </recommendedName>
</protein>
<dbReference type="InterPro" id="IPR007345">
    <property type="entry name" value="Polysacch_pyruvyl_Trfase"/>
</dbReference>
<feature type="domain" description="Polysaccharide pyruvyl transferase" evidence="1">
    <location>
        <begin position="17"/>
        <end position="251"/>
    </location>
</feature>
<sequence>MKEKLKIIIIGYYGKLNAGDDLLQLSMCQIFKDHDLMFTSWFPGIDIMNSVDLIVVGGGSIWPNYSFFQHGKELSKKLKTPLVVLGISAKNSDKKIQEETKYLLDIATYFHVRDSQSKEIIGDDRIIVGTDLYWWSKHHIPKADDIDMSAVSLNLRPWDGSEWDVNSLNNKINEHYKTVQPFPFYFGSARHESQASIQDYELSESLGYQNTPESFDISCLRHSSATIAMRFHALLVSIRAEIPIIGFDYHNKTKNLFSENSIPELCVPLNNTQALENAIVLLKSNYEYYKSLTIAIKDRNLVRAKHDQIIFLKTLSKIEPRSENKSQKIKRILKRYL</sequence>
<dbReference type="RefSeq" id="WP_201349426.1">
    <property type="nucleotide sequence ID" value="NZ_AP014546.1"/>
</dbReference>
<evidence type="ECO:0000313" key="3">
    <source>
        <dbReference type="Proteomes" id="UP000595332"/>
    </source>
</evidence>
<name>A0A7R6PGJ9_9GAMM</name>
<dbReference type="Pfam" id="PF04230">
    <property type="entry name" value="PS_pyruv_trans"/>
    <property type="match status" value="1"/>
</dbReference>
<evidence type="ECO:0000313" key="2">
    <source>
        <dbReference type="EMBL" id="BBB28761.1"/>
    </source>
</evidence>
<reference evidence="2 3" key="1">
    <citation type="journal article" date="2008" name="Int. J. Syst. Evol. Microbiol.">
        <title>Neptunomonas japonica sp. nov., an Osedax japonicus symbiont-like bacterium isolated from sediment adjacent to sperm whale carcasses off Kagoshima, Japan.</title>
        <authorList>
            <person name="Miyazaki M."/>
            <person name="Nogi Y."/>
            <person name="Fujiwara Y."/>
            <person name="Kawato M."/>
            <person name="Kubokawa K."/>
            <person name="Horikoshi K."/>
        </authorList>
    </citation>
    <scope>NUCLEOTIDE SEQUENCE [LARGE SCALE GENOMIC DNA]</scope>
    <source>
        <strain evidence="2 3">JAMM 1380</strain>
    </source>
</reference>
<dbReference type="AlphaFoldDB" id="A0A7R6PGJ9"/>
<dbReference type="Proteomes" id="UP000595332">
    <property type="component" value="Chromosome"/>
</dbReference>
<proteinExistence type="predicted"/>
<dbReference type="KEGG" id="njp:NEJAP_0804"/>
<organism evidence="2 3">
    <name type="scientific">Neptunomonas japonica JAMM 1380</name>
    <dbReference type="NCBI Taxonomy" id="1441457"/>
    <lineage>
        <taxon>Bacteria</taxon>
        <taxon>Pseudomonadati</taxon>
        <taxon>Pseudomonadota</taxon>
        <taxon>Gammaproteobacteria</taxon>
        <taxon>Oceanospirillales</taxon>
        <taxon>Oceanospirillaceae</taxon>
        <taxon>Neptunomonas</taxon>
    </lineage>
</organism>
<gene>
    <name evidence="2" type="ORF">NEJAP_0804</name>
</gene>
<dbReference type="EMBL" id="AP014546">
    <property type="protein sequence ID" value="BBB28761.1"/>
    <property type="molecule type" value="Genomic_DNA"/>
</dbReference>
<keyword evidence="3" id="KW-1185">Reference proteome</keyword>
<evidence type="ECO:0000259" key="1">
    <source>
        <dbReference type="Pfam" id="PF04230"/>
    </source>
</evidence>